<dbReference type="Proteomes" id="UP000183385">
    <property type="component" value="Unassembled WGS sequence"/>
</dbReference>
<proteinExistence type="predicted"/>
<comment type="caution">
    <text evidence="1">The sequence shown here is derived from an EMBL/GenBank/DDBJ whole genome shotgun (WGS) entry which is preliminary data.</text>
</comment>
<reference evidence="1 2" key="1">
    <citation type="submission" date="2016-10" db="EMBL/GenBank/DDBJ databases">
        <authorList>
            <person name="Varghese N."/>
            <person name="Submissions S."/>
        </authorList>
    </citation>
    <scope>NUCLEOTIDE SEQUENCE [LARGE SCALE GENOMIC DNA]</scope>
    <source>
        <strain evidence="1 2">LMG 18378</strain>
    </source>
</reference>
<evidence type="ECO:0000313" key="2">
    <source>
        <dbReference type="Proteomes" id="UP000183385"/>
    </source>
</evidence>
<dbReference type="RefSeq" id="WP_074980410.1">
    <property type="nucleotide sequence ID" value="NZ_FOLS01000011.1"/>
</dbReference>
<organism evidence="1 2">
    <name type="scientific">Pseudomonas citronellolis</name>
    <dbReference type="NCBI Taxonomy" id="53408"/>
    <lineage>
        <taxon>Bacteria</taxon>
        <taxon>Pseudomonadati</taxon>
        <taxon>Pseudomonadota</taxon>
        <taxon>Gammaproteobacteria</taxon>
        <taxon>Pseudomonadales</taxon>
        <taxon>Pseudomonadaceae</taxon>
        <taxon>Pseudomonas</taxon>
    </lineage>
</organism>
<keyword evidence="2" id="KW-1185">Reference proteome</keyword>
<dbReference type="AlphaFoldDB" id="A0AAQ1KFR1"/>
<name>A0AAQ1KFR1_9PSED</name>
<gene>
    <name evidence="1" type="ORF">SAMN05216577_11165</name>
</gene>
<evidence type="ECO:0000313" key="1">
    <source>
        <dbReference type="EMBL" id="SFC83646.1"/>
    </source>
</evidence>
<accession>A0AAQ1KFR1</accession>
<protein>
    <submittedName>
        <fullName evidence="1">Uncharacterized protein</fullName>
    </submittedName>
</protein>
<dbReference type="EMBL" id="FOLS01000011">
    <property type="protein sequence ID" value="SFC83646.1"/>
    <property type="molecule type" value="Genomic_DNA"/>
</dbReference>
<sequence>MPSKKLADKQQRAEHVNQAIRIIADHGRRFFFNQAQQRYACMQVDERGRIWFIDDYSGKRIYTHPTTWGGRWRGFSHGGTLRDLVCLFRDYIRTGKKLHPFYLGPERARLSDGNIWGYEVDQMAAVRRLASALPVFAQIEAAA</sequence>